<sequence length="96" mass="9920">MRRALTAFGTLAAVAVLSVSVTQSASAATGDLIINGQVHTSPSGCFNSDRWPLSVGNRTDELALIFTEPDCSGLLIGIVLPGDSQVSEFGASVFVH</sequence>
<evidence type="ECO:0000256" key="1">
    <source>
        <dbReference type="SAM" id="SignalP"/>
    </source>
</evidence>
<protein>
    <recommendedName>
        <fullName evidence="4">Secreted protein</fullName>
    </recommendedName>
</protein>
<evidence type="ECO:0000313" key="2">
    <source>
        <dbReference type="EMBL" id="GGV92795.1"/>
    </source>
</evidence>
<accession>A0ABQ2W573</accession>
<name>A0ABQ2W573_9ACTN</name>
<feature type="signal peptide" evidence="1">
    <location>
        <begin position="1"/>
        <end position="27"/>
    </location>
</feature>
<evidence type="ECO:0000313" key="3">
    <source>
        <dbReference type="Proteomes" id="UP000660675"/>
    </source>
</evidence>
<keyword evidence="1" id="KW-0732">Signal</keyword>
<dbReference type="EMBL" id="BMTF01000022">
    <property type="protein sequence ID" value="GGV92795.1"/>
    <property type="molecule type" value="Genomic_DNA"/>
</dbReference>
<gene>
    <name evidence="2" type="ORF">GCM10015535_54570</name>
</gene>
<evidence type="ECO:0008006" key="4">
    <source>
        <dbReference type="Google" id="ProtNLM"/>
    </source>
</evidence>
<dbReference type="Proteomes" id="UP000660675">
    <property type="component" value="Unassembled WGS sequence"/>
</dbReference>
<proteinExistence type="predicted"/>
<dbReference type="RefSeq" id="WP_189546899.1">
    <property type="nucleotide sequence ID" value="NZ_BMTF01000022.1"/>
</dbReference>
<comment type="caution">
    <text evidence="2">The sequence shown here is derived from an EMBL/GenBank/DDBJ whole genome shotgun (WGS) entry which is preliminary data.</text>
</comment>
<keyword evidence="3" id="KW-1185">Reference proteome</keyword>
<organism evidence="2 3">
    <name type="scientific">Streptomyces gelaticus</name>
    <dbReference type="NCBI Taxonomy" id="285446"/>
    <lineage>
        <taxon>Bacteria</taxon>
        <taxon>Bacillati</taxon>
        <taxon>Actinomycetota</taxon>
        <taxon>Actinomycetes</taxon>
        <taxon>Kitasatosporales</taxon>
        <taxon>Streptomycetaceae</taxon>
        <taxon>Streptomyces</taxon>
    </lineage>
</organism>
<reference evidence="3" key="1">
    <citation type="journal article" date="2019" name="Int. J. Syst. Evol. Microbiol.">
        <title>The Global Catalogue of Microorganisms (GCM) 10K type strain sequencing project: providing services to taxonomists for standard genome sequencing and annotation.</title>
        <authorList>
            <consortium name="The Broad Institute Genomics Platform"/>
            <consortium name="The Broad Institute Genome Sequencing Center for Infectious Disease"/>
            <person name="Wu L."/>
            <person name="Ma J."/>
        </authorList>
    </citation>
    <scope>NUCLEOTIDE SEQUENCE [LARGE SCALE GENOMIC DNA]</scope>
    <source>
        <strain evidence="3">JCM 4376</strain>
    </source>
</reference>
<feature type="chain" id="PRO_5045199824" description="Secreted protein" evidence="1">
    <location>
        <begin position="28"/>
        <end position="96"/>
    </location>
</feature>